<name>A0ABQ5U7Q9_9HYPH</name>
<feature type="transmembrane region" description="Helical" evidence="7">
    <location>
        <begin position="80"/>
        <end position="101"/>
    </location>
</feature>
<reference evidence="9" key="2">
    <citation type="submission" date="2023-01" db="EMBL/GenBank/DDBJ databases">
        <title>Draft genome sequence of Devosia yakushimensis strain NBRC 103855.</title>
        <authorList>
            <person name="Sun Q."/>
            <person name="Mori K."/>
        </authorList>
    </citation>
    <scope>NUCLEOTIDE SEQUENCE</scope>
    <source>
        <strain evidence="9">NBRC 103855</strain>
    </source>
</reference>
<dbReference type="RefSeq" id="WP_284386903.1">
    <property type="nucleotide sequence ID" value="NZ_BSNG01000001.1"/>
</dbReference>
<sequence>MADRREDAALDRANAWAAYGFLAPWLIGLLLFTIGPIIVSFGLAFTRYDLVSAPVWIGLENFRVMLFEDTRFWRSVRATLVYVGWSVPAILIASLAVAMVLNRGSRAMPVYRVLIYLPSLMGTSVAVAILWRQVFGREGLFNAFLETLGISANSWIGSPSTAIYTLVALSVWGFGSTMVIFLAGLRQIPQSHYDAAAIDGAGPVSTFFHITLPALSPVVFFNTIMVVVHSFQAFTPAYVVSQGSGGPADSTLLYALYLYDRGFRQFDMGYASAMAWLLLIVLAAFTALFFASSRFWVHYGER</sequence>
<dbReference type="Proteomes" id="UP001161406">
    <property type="component" value="Unassembled WGS sequence"/>
</dbReference>
<dbReference type="InterPro" id="IPR035906">
    <property type="entry name" value="MetI-like_sf"/>
</dbReference>
<comment type="subcellular location">
    <subcellularLocation>
        <location evidence="1 7">Cell membrane</location>
        <topology evidence="1 7">Multi-pass membrane protein</topology>
    </subcellularLocation>
</comment>
<dbReference type="Pfam" id="PF00528">
    <property type="entry name" value="BPD_transp_1"/>
    <property type="match status" value="1"/>
</dbReference>
<dbReference type="PROSITE" id="PS50928">
    <property type="entry name" value="ABC_TM1"/>
    <property type="match status" value="1"/>
</dbReference>
<reference evidence="9" key="1">
    <citation type="journal article" date="2014" name="Int. J. Syst. Evol. Microbiol.">
        <title>Complete genome of a new Firmicutes species belonging to the dominant human colonic microbiota ('Ruminococcus bicirculans') reveals two chromosomes and a selective capacity to utilize plant glucans.</title>
        <authorList>
            <consortium name="NISC Comparative Sequencing Program"/>
            <person name="Wegmann U."/>
            <person name="Louis P."/>
            <person name="Goesmann A."/>
            <person name="Henrissat B."/>
            <person name="Duncan S.H."/>
            <person name="Flint H.J."/>
        </authorList>
    </citation>
    <scope>NUCLEOTIDE SEQUENCE</scope>
    <source>
        <strain evidence="9">NBRC 103855</strain>
    </source>
</reference>
<dbReference type="InterPro" id="IPR051393">
    <property type="entry name" value="ABC_transporter_permease"/>
</dbReference>
<accession>A0ABQ5U7Q9</accession>
<dbReference type="SUPFAM" id="SSF161098">
    <property type="entry name" value="MetI-like"/>
    <property type="match status" value="1"/>
</dbReference>
<feature type="transmembrane region" description="Helical" evidence="7">
    <location>
        <begin position="206"/>
        <end position="228"/>
    </location>
</feature>
<evidence type="ECO:0000256" key="4">
    <source>
        <dbReference type="ARBA" id="ARBA00022692"/>
    </source>
</evidence>
<dbReference type="CDD" id="cd06261">
    <property type="entry name" value="TM_PBP2"/>
    <property type="match status" value="1"/>
</dbReference>
<evidence type="ECO:0000256" key="2">
    <source>
        <dbReference type="ARBA" id="ARBA00022448"/>
    </source>
</evidence>
<dbReference type="InterPro" id="IPR000515">
    <property type="entry name" value="MetI-like"/>
</dbReference>
<organism evidence="9 10">
    <name type="scientific">Devosia yakushimensis</name>
    <dbReference type="NCBI Taxonomy" id="470028"/>
    <lineage>
        <taxon>Bacteria</taxon>
        <taxon>Pseudomonadati</taxon>
        <taxon>Pseudomonadota</taxon>
        <taxon>Alphaproteobacteria</taxon>
        <taxon>Hyphomicrobiales</taxon>
        <taxon>Devosiaceae</taxon>
        <taxon>Devosia</taxon>
    </lineage>
</organism>
<comment type="caution">
    <text evidence="9">The sequence shown here is derived from an EMBL/GenBank/DDBJ whole genome shotgun (WGS) entry which is preliminary data.</text>
</comment>
<dbReference type="Gene3D" id="1.10.3720.10">
    <property type="entry name" value="MetI-like"/>
    <property type="match status" value="1"/>
</dbReference>
<keyword evidence="5 7" id="KW-1133">Transmembrane helix</keyword>
<feature type="transmembrane region" description="Helical" evidence="7">
    <location>
        <begin position="21"/>
        <end position="45"/>
    </location>
</feature>
<evidence type="ECO:0000313" key="10">
    <source>
        <dbReference type="Proteomes" id="UP001161406"/>
    </source>
</evidence>
<evidence type="ECO:0000256" key="5">
    <source>
        <dbReference type="ARBA" id="ARBA00022989"/>
    </source>
</evidence>
<evidence type="ECO:0000256" key="7">
    <source>
        <dbReference type="RuleBase" id="RU363032"/>
    </source>
</evidence>
<feature type="transmembrane region" description="Helical" evidence="7">
    <location>
        <begin position="113"/>
        <end position="131"/>
    </location>
</feature>
<dbReference type="EMBL" id="BSNG01000001">
    <property type="protein sequence ID" value="GLQ08177.1"/>
    <property type="molecule type" value="Genomic_DNA"/>
</dbReference>
<feature type="domain" description="ABC transmembrane type-1" evidence="8">
    <location>
        <begin position="76"/>
        <end position="289"/>
    </location>
</feature>
<dbReference type="SUPFAM" id="SSF160964">
    <property type="entry name" value="MalF N-terminal region-like"/>
    <property type="match status" value="1"/>
</dbReference>
<dbReference type="PANTHER" id="PTHR30193">
    <property type="entry name" value="ABC TRANSPORTER PERMEASE PROTEIN"/>
    <property type="match status" value="1"/>
</dbReference>
<keyword evidence="2 7" id="KW-0813">Transport</keyword>
<evidence type="ECO:0000256" key="3">
    <source>
        <dbReference type="ARBA" id="ARBA00022475"/>
    </source>
</evidence>
<evidence type="ECO:0000313" key="9">
    <source>
        <dbReference type="EMBL" id="GLQ08177.1"/>
    </source>
</evidence>
<proteinExistence type="inferred from homology"/>
<keyword evidence="3" id="KW-1003">Cell membrane</keyword>
<gene>
    <name evidence="9" type="ORF">GCM10007913_01090</name>
</gene>
<comment type="similarity">
    <text evidence="7">Belongs to the binding-protein-dependent transport system permease family.</text>
</comment>
<dbReference type="PANTHER" id="PTHR30193:SF1">
    <property type="entry name" value="ABC TRANSPORTER PERMEASE PROTEIN YESP-RELATED"/>
    <property type="match status" value="1"/>
</dbReference>
<feature type="transmembrane region" description="Helical" evidence="7">
    <location>
        <begin position="273"/>
        <end position="297"/>
    </location>
</feature>
<evidence type="ECO:0000259" key="8">
    <source>
        <dbReference type="PROSITE" id="PS50928"/>
    </source>
</evidence>
<protein>
    <submittedName>
        <fullName evidence="9">ABC transporter permease</fullName>
    </submittedName>
</protein>
<keyword evidence="4 7" id="KW-0812">Transmembrane</keyword>
<evidence type="ECO:0000256" key="1">
    <source>
        <dbReference type="ARBA" id="ARBA00004651"/>
    </source>
</evidence>
<keyword evidence="10" id="KW-1185">Reference proteome</keyword>
<keyword evidence="6 7" id="KW-0472">Membrane</keyword>
<feature type="transmembrane region" description="Helical" evidence="7">
    <location>
        <begin position="162"/>
        <end position="185"/>
    </location>
</feature>
<evidence type="ECO:0000256" key="6">
    <source>
        <dbReference type="ARBA" id="ARBA00023136"/>
    </source>
</evidence>